<dbReference type="PATRIC" id="fig|1588748.3.peg.1332"/>
<dbReference type="GO" id="GO:0006281">
    <property type="term" value="P:DNA repair"/>
    <property type="evidence" value="ECO:0007669"/>
    <property type="project" value="UniProtKB-KW"/>
</dbReference>
<dbReference type="SUPFAM" id="SSF52540">
    <property type="entry name" value="P-loop containing nucleoside triphosphate hydrolases"/>
    <property type="match status" value="2"/>
</dbReference>
<dbReference type="PANTHER" id="PTHR30591:SF1">
    <property type="entry name" value="RECBCD ENZYME SUBUNIT RECC"/>
    <property type="match status" value="1"/>
</dbReference>
<dbReference type="GO" id="GO:0003677">
    <property type="term" value="F:DNA binding"/>
    <property type="evidence" value="ECO:0007669"/>
    <property type="project" value="UniProtKB-KW"/>
</dbReference>
<dbReference type="AlphaFoldDB" id="A0A134CDX4"/>
<dbReference type="Gene3D" id="6.10.140.1030">
    <property type="match status" value="1"/>
</dbReference>
<comment type="caution">
    <text evidence="11">The sequence shown here is derived from an EMBL/GenBank/DDBJ whole genome shotgun (WGS) entry which is preliminary data.</text>
</comment>
<dbReference type="PROSITE" id="PS51217">
    <property type="entry name" value="UVRD_HELICASE_CTER"/>
    <property type="match status" value="1"/>
</dbReference>
<dbReference type="Gene3D" id="3.40.50.300">
    <property type="entry name" value="P-loop containing nucleotide triphosphate hydrolases"/>
    <property type="match status" value="3"/>
</dbReference>
<gene>
    <name evidence="11" type="ORF">HMPREF3182_01376</name>
</gene>
<name>A0A134CDX4_9FIRM</name>
<keyword evidence="3" id="KW-0227">DNA damage</keyword>
<keyword evidence="4" id="KW-0378">Hydrolase</keyword>
<dbReference type="GO" id="GO:0006310">
    <property type="term" value="P:DNA recombination"/>
    <property type="evidence" value="ECO:0007669"/>
    <property type="project" value="TreeGrafter"/>
</dbReference>
<evidence type="ECO:0000256" key="6">
    <source>
        <dbReference type="ARBA" id="ARBA00022839"/>
    </source>
</evidence>
<sequence>MAVQIIIGRSGSGKTQYCFDALHKHIEQGKKALFIVPDQATYTMERRFAEYMPKQGYMGVQVLGFSRLAYWILQERGKTQVSISDLGKKIALQRILREKKASFSVLRKAALQPNFADTARQFIEECRSFCIEPTHLQQAANHVAEPLLQHKLQDMALIYECYLQFLQAHLGSTDDLLSAAIREIKGIPFLRDIWVGVDGFQWFTPKQIEVLMALEAVASDIWITLPMEPEQMAWQHRETALFHRSYVDYRNMQKKFPHAETVVLSPINKKALSELVYSFFQAKPRNQIKTIPGLSVWECTSKETEIASIAGEIQSLCRKGYRYKDFLIVVRSSEMYNEMVERIFATYGVPVFSDYQRPMTSHPIVETVLSLLSVLQSAWAYEPLFQLLKSDLFPIAREQVDQLENYCLAYGIQGYHWLEEKDWSYGRAIVGIDGMKTKGIADETLQEINLIRQDIRQRLWPCWQASRTSHTLQEWCTLLYQWLQQLEVPQTLQKWQEEEQTCGHAMEAKEHEQVWKKWMSFLHELVTLCGDDIVSLEEFLTFIKDGIETLQFSLIPPTLDHVTLTSIERGYTMQGRVVFLCGMNDGEFPKRNGEEGVFHERDRQQLEDAGLLLAPGKRIRSLQEKFLFYLGLTRAEEKIYLTYALTDTDNSALEPSLWIKQLKERGYVETYRYMDGTLQEGEEERLITGFPAALQLLPSQLQPATQGEAVSPIWWAVYDQAILLGYHDDVCRIVRGLFHQNTPVTLSPEMVRKVFAPDGVLRGSVTKFEQYRACPFAYFSRYGLQLQERQKYQFAAPDLGMLVHGALKYIGDDLLTQGKQWRDLDRTAIPDICRQATEVVAPLVRQDILMSNAYFLHIKERLIRTLIRTVEQLKAFSSTSDFNMYALEQSFGRMPNSWPSLDLSLSNGFQAAITGQIDRVDVMKRNDKFYLVVMDYKSGRKELALQSVFMGIELQLLTYMYVALLQMEGDALPAAVLYCYVRDDKQSLKHCLSEEEKADLFYKSNKMNGFFLDDGEIMKSLDISMHDYSAFLNLRLKKDGTLSNAGNQMYTEQGWAYMLSMVRRRLYETALRITDGYIDIAPLRQGISSPCVYCPYQAVCRFDTQCGNAYHVWQQESNDVVRDKIRQEGEKEDGMD</sequence>
<dbReference type="GO" id="GO:0005524">
    <property type="term" value="F:ATP binding"/>
    <property type="evidence" value="ECO:0007669"/>
    <property type="project" value="UniProtKB-KW"/>
</dbReference>
<dbReference type="Gene3D" id="3.90.320.10">
    <property type="match status" value="1"/>
</dbReference>
<dbReference type="InterPro" id="IPR049035">
    <property type="entry name" value="ADDB_N"/>
</dbReference>
<dbReference type="RefSeq" id="WP_062486370.1">
    <property type="nucleotide sequence ID" value="NZ_KQ960953.1"/>
</dbReference>
<evidence type="ECO:0000313" key="11">
    <source>
        <dbReference type="EMBL" id="KXB90409.1"/>
    </source>
</evidence>
<dbReference type="EMBL" id="LSDT01000048">
    <property type="protein sequence ID" value="KXB90409.1"/>
    <property type="molecule type" value="Genomic_DNA"/>
</dbReference>
<dbReference type="Pfam" id="PF13361">
    <property type="entry name" value="UvrD_C"/>
    <property type="match status" value="1"/>
</dbReference>
<dbReference type="PANTHER" id="PTHR30591">
    <property type="entry name" value="RECBCD ENZYME SUBUNIT RECC"/>
    <property type="match status" value="1"/>
</dbReference>
<dbReference type="Pfam" id="PF21445">
    <property type="entry name" value="ADDB_N"/>
    <property type="match status" value="1"/>
</dbReference>
<dbReference type="InterPro" id="IPR011604">
    <property type="entry name" value="PDDEXK-like_dom_sf"/>
</dbReference>
<keyword evidence="1" id="KW-0540">Nuclease</keyword>
<evidence type="ECO:0000256" key="3">
    <source>
        <dbReference type="ARBA" id="ARBA00022763"/>
    </source>
</evidence>
<proteinExistence type="predicted"/>
<dbReference type="GO" id="GO:0004386">
    <property type="term" value="F:helicase activity"/>
    <property type="evidence" value="ECO:0007669"/>
    <property type="project" value="UniProtKB-KW"/>
</dbReference>
<evidence type="ECO:0000256" key="5">
    <source>
        <dbReference type="ARBA" id="ARBA00022806"/>
    </source>
</evidence>
<accession>A0A134CDX4</accession>
<evidence type="ECO:0000256" key="7">
    <source>
        <dbReference type="ARBA" id="ARBA00022840"/>
    </source>
</evidence>
<dbReference type="Pfam" id="PF12705">
    <property type="entry name" value="PDDEXK_1"/>
    <property type="match status" value="1"/>
</dbReference>
<evidence type="ECO:0000259" key="10">
    <source>
        <dbReference type="PROSITE" id="PS51217"/>
    </source>
</evidence>
<feature type="domain" description="UvrD-like helicase C-terminal" evidence="10">
    <location>
        <begin position="257"/>
        <end position="572"/>
    </location>
</feature>
<keyword evidence="12" id="KW-1185">Reference proteome</keyword>
<reference evidence="12" key="1">
    <citation type="submission" date="2016-01" db="EMBL/GenBank/DDBJ databases">
        <authorList>
            <person name="Mitreva M."/>
            <person name="Pepin K.H."/>
            <person name="Mihindukulasuriya K.A."/>
            <person name="Fulton R."/>
            <person name="Fronick C."/>
            <person name="O'Laughlin M."/>
            <person name="Miner T."/>
            <person name="Herter B."/>
            <person name="Rosa B.A."/>
            <person name="Cordes M."/>
            <person name="Tomlinson C."/>
            <person name="Wollam A."/>
            <person name="Palsikar V.B."/>
            <person name="Mardis E.R."/>
            <person name="Wilson R.K."/>
        </authorList>
    </citation>
    <scope>NUCLEOTIDE SEQUENCE [LARGE SCALE GENOMIC DNA]</scope>
    <source>
        <strain evidence="12">KA00182</strain>
    </source>
</reference>
<dbReference type="InterPro" id="IPR027417">
    <property type="entry name" value="P-loop_NTPase"/>
</dbReference>
<protein>
    <submittedName>
        <fullName evidence="11">Putative ATP-dependent nuclease subunit B</fullName>
    </submittedName>
</protein>
<evidence type="ECO:0000256" key="2">
    <source>
        <dbReference type="ARBA" id="ARBA00022741"/>
    </source>
</evidence>
<keyword evidence="6" id="KW-0269">Exonuclease</keyword>
<evidence type="ECO:0000313" key="12">
    <source>
        <dbReference type="Proteomes" id="UP000070160"/>
    </source>
</evidence>
<evidence type="ECO:0000256" key="1">
    <source>
        <dbReference type="ARBA" id="ARBA00022722"/>
    </source>
</evidence>
<dbReference type="Proteomes" id="UP000070160">
    <property type="component" value="Unassembled WGS sequence"/>
</dbReference>
<keyword evidence="7" id="KW-0067">ATP-binding</keyword>
<evidence type="ECO:0000256" key="9">
    <source>
        <dbReference type="ARBA" id="ARBA00023204"/>
    </source>
</evidence>
<keyword evidence="9" id="KW-0234">DNA repair</keyword>
<dbReference type="GO" id="GO:0004527">
    <property type="term" value="F:exonuclease activity"/>
    <property type="evidence" value="ECO:0007669"/>
    <property type="project" value="UniProtKB-KW"/>
</dbReference>
<organism evidence="11 12">
    <name type="scientific">Megasphaera hutchinsoni</name>
    <dbReference type="NCBI Taxonomy" id="1588748"/>
    <lineage>
        <taxon>Bacteria</taxon>
        <taxon>Bacillati</taxon>
        <taxon>Bacillota</taxon>
        <taxon>Negativicutes</taxon>
        <taxon>Veillonellales</taxon>
        <taxon>Veillonellaceae</taxon>
        <taxon>Megasphaera</taxon>
    </lineage>
</organism>
<keyword evidence="2" id="KW-0547">Nucleotide-binding</keyword>
<dbReference type="InterPro" id="IPR038726">
    <property type="entry name" value="PDDEXK_AddAB-type"/>
</dbReference>
<evidence type="ECO:0000256" key="4">
    <source>
        <dbReference type="ARBA" id="ARBA00022801"/>
    </source>
</evidence>
<evidence type="ECO:0000256" key="8">
    <source>
        <dbReference type="ARBA" id="ARBA00023125"/>
    </source>
</evidence>
<dbReference type="STRING" id="1588748.HMPREF3182_01376"/>
<keyword evidence="8" id="KW-0238">DNA-binding</keyword>
<keyword evidence="5" id="KW-0347">Helicase</keyword>
<dbReference type="InterPro" id="IPR014017">
    <property type="entry name" value="DNA_helicase_UvrD-like_C"/>
</dbReference>